<evidence type="ECO:0000313" key="3">
    <source>
        <dbReference type="Proteomes" id="UP000280698"/>
    </source>
</evidence>
<gene>
    <name evidence="2" type="ORF">EFE23_24115</name>
</gene>
<dbReference type="Pfam" id="PF10824">
    <property type="entry name" value="T7SS_ESX_EspC"/>
    <property type="match status" value="1"/>
</dbReference>
<comment type="caution">
    <text evidence="2">The sequence shown here is derived from an EMBL/GenBank/DDBJ whole genome shotgun (WGS) entry which is preliminary data.</text>
</comment>
<evidence type="ECO:0000256" key="1">
    <source>
        <dbReference type="SAM" id="MobiDB-lite"/>
    </source>
</evidence>
<feature type="compositionally biased region" description="Gly residues" evidence="1">
    <location>
        <begin position="100"/>
        <end position="109"/>
    </location>
</feature>
<feature type="region of interest" description="Disordered" evidence="1">
    <location>
        <begin position="84"/>
        <end position="109"/>
    </location>
</feature>
<dbReference type="EMBL" id="RJLN01000100">
    <property type="protein sequence ID" value="RNL90348.1"/>
    <property type="molecule type" value="Genomic_DNA"/>
</dbReference>
<keyword evidence="3" id="KW-1185">Reference proteome</keyword>
<organism evidence="2 3">
    <name type="scientific">Micromonospora solifontis</name>
    <dbReference type="NCBI Taxonomy" id="2487138"/>
    <lineage>
        <taxon>Bacteria</taxon>
        <taxon>Bacillati</taxon>
        <taxon>Actinomycetota</taxon>
        <taxon>Actinomycetes</taxon>
        <taxon>Micromonosporales</taxon>
        <taxon>Micromonosporaceae</taxon>
        <taxon>Micromonospora</taxon>
    </lineage>
</organism>
<protein>
    <recommendedName>
        <fullName evidence="4">Excreted virulence factor EspC, type VII ESX diderm</fullName>
    </recommendedName>
</protein>
<dbReference type="InterPro" id="IPR022536">
    <property type="entry name" value="EspC"/>
</dbReference>
<accession>A0ABX9W9U9</accession>
<dbReference type="Proteomes" id="UP000280698">
    <property type="component" value="Unassembled WGS sequence"/>
</dbReference>
<evidence type="ECO:0000313" key="2">
    <source>
        <dbReference type="EMBL" id="RNL90348.1"/>
    </source>
</evidence>
<evidence type="ECO:0008006" key="4">
    <source>
        <dbReference type="Google" id="ProtNLM"/>
    </source>
</evidence>
<dbReference type="RefSeq" id="WP_123243221.1">
    <property type="nucleotide sequence ID" value="NZ_JAAHBY010000100.1"/>
</dbReference>
<proteinExistence type="predicted"/>
<reference evidence="2 3" key="1">
    <citation type="submission" date="2018-11" db="EMBL/GenBank/DDBJ databases">
        <title>Micromonospora sp. PPF5-17, a new actinomycetes isolated from a hot spring soil.</title>
        <authorList>
            <person name="Thawai C."/>
        </authorList>
    </citation>
    <scope>NUCLEOTIDE SEQUENCE [LARGE SCALE GENOMIC DNA]</scope>
    <source>
        <strain evidence="2 3">PPF5-17</strain>
    </source>
</reference>
<sequence>MADGFAVDAEQIRAHARNVEAVRGRFDAVKTASAHIAQNDEAYGLLCSWMPAILEGRHKRQDELIAYVEENLSLVVQGLQKTADNYDNADNDADSTIRKAGGGLTRSAS</sequence>
<name>A0ABX9W9U9_9ACTN</name>